<dbReference type="CDD" id="cd02012">
    <property type="entry name" value="TPP_TK"/>
    <property type="match status" value="1"/>
</dbReference>
<evidence type="ECO:0000313" key="5">
    <source>
        <dbReference type="EMBL" id="OGE90400.1"/>
    </source>
</evidence>
<comment type="similarity">
    <text evidence="2">Belongs to the transketolase family.</text>
</comment>
<dbReference type="EMBL" id="MFEY01000007">
    <property type="protein sequence ID" value="OGE90400.1"/>
    <property type="molecule type" value="Genomic_DNA"/>
</dbReference>
<comment type="caution">
    <text evidence="5">The sequence shown here is derived from an EMBL/GenBank/DDBJ whole genome shotgun (WGS) entry which is preliminary data.</text>
</comment>
<evidence type="ECO:0000256" key="2">
    <source>
        <dbReference type="ARBA" id="ARBA00007131"/>
    </source>
</evidence>
<name>A0A1F5PL24_9BACT</name>
<dbReference type="InterPro" id="IPR005474">
    <property type="entry name" value="Transketolase_N"/>
</dbReference>
<dbReference type="Gene3D" id="3.40.50.970">
    <property type="match status" value="1"/>
</dbReference>
<feature type="domain" description="Transketolase N-terminal" evidence="4">
    <location>
        <begin position="9"/>
        <end position="268"/>
    </location>
</feature>
<evidence type="ECO:0000256" key="1">
    <source>
        <dbReference type="ARBA" id="ARBA00001964"/>
    </source>
</evidence>
<dbReference type="AlphaFoldDB" id="A0A1F5PL24"/>
<dbReference type="PANTHER" id="PTHR47514">
    <property type="entry name" value="TRANSKETOLASE N-TERMINAL SECTION-RELATED"/>
    <property type="match status" value="1"/>
</dbReference>
<reference evidence="5 6" key="1">
    <citation type="journal article" date="2016" name="Nat. Commun.">
        <title>Thousands of microbial genomes shed light on interconnected biogeochemical processes in an aquifer system.</title>
        <authorList>
            <person name="Anantharaman K."/>
            <person name="Brown C.T."/>
            <person name="Hug L.A."/>
            <person name="Sharon I."/>
            <person name="Castelle C.J."/>
            <person name="Probst A.J."/>
            <person name="Thomas B.C."/>
            <person name="Singh A."/>
            <person name="Wilkins M.J."/>
            <person name="Karaoz U."/>
            <person name="Brodie E.L."/>
            <person name="Williams K.H."/>
            <person name="Hubbard S.S."/>
            <person name="Banfield J.F."/>
        </authorList>
    </citation>
    <scope>NUCLEOTIDE SEQUENCE [LARGE SCALE GENOMIC DNA]</scope>
</reference>
<dbReference type="InterPro" id="IPR029061">
    <property type="entry name" value="THDP-binding"/>
</dbReference>
<dbReference type="SUPFAM" id="SSF52518">
    <property type="entry name" value="Thiamin diphosphate-binding fold (THDP-binding)"/>
    <property type="match status" value="1"/>
</dbReference>
<dbReference type="Proteomes" id="UP000177682">
    <property type="component" value="Unassembled WGS sequence"/>
</dbReference>
<gene>
    <name evidence="5" type="ORF">A3E29_02640</name>
</gene>
<dbReference type="PANTHER" id="PTHR47514:SF1">
    <property type="entry name" value="TRANSKETOLASE N-TERMINAL SECTION-RELATED"/>
    <property type="match status" value="1"/>
</dbReference>
<comment type="cofactor">
    <cofactor evidence="1">
        <name>thiamine diphosphate</name>
        <dbReference type="ChEBI" id="CHEBI:58937"/>
    </cofactor>
</comment>
<evidence type="ECO:0000313" key="6">
    <source>
        <dbReference type="Proteomes" id="UP000177682"/>
    </source>
</evidence>
<keyword evidence="3" id="KW-0786">Thiamine pyrophosphate</keyword>
<accession>A0A1F5PL24</accession>
<organism evidence="5 6">
    <name type="scientific">Candidatus Doudnabacteria bacterium RIFCSPHIGHO2_12_FULL_48_16</name>
    <dbReference type="NCBI Taxonomy" id="1817838"/>
    <lineage>
        <taxon>Bacteria</taxon>
        <taxon>Candidatus Doudnaibacteriota</taxon>
    </lineage>
</organism>
<evidence type="ECO:0000259" key="4">
    <source>
        <dbReference type="Pfam" id="PF00456"/>
    </source>
</evidence>
<proteinExistence type="inferred from homology"/>
<dbReference type="Pfam" id="PF00456">
    <property type="entry name" value="Transketolase_N"/>
    <property type="match status" value="1"/>
</dbReference>
<evidence type="ECO:0000256" key="3">
    <source>
        <dbReference type="ARBA" id="ARBA00023052"/>
    </source>
</evidence>
<protein>
    <submittedName>
        <fullName evidence="5">Transketolase</fullName>
    </submittedName>
</protein>
<sequence>MTIQQLEQKANEIRQDIIKMLVHAKSGHSAGPLGMADVFTALYFAVMNVDGKNPAAADRDRFVLSCGHICPVWYATLAHAGFFPHAELATLRKLGSRLQGHPHGEELPGAENSSGPLGQGLSQAAGMAYVGLRMSAKGGSASGGKQEPWRVYCVMSDGEQEEGQTWEAAMFAAKNKLRNLTALIDRNNIQIDGYTEDIMPLEPLAAKWEAFGWHVLEIDGHNMREIIDACNQAKAIYEKPTVIICHTIPGKGVDFMEYRYEWHGNPPGTIEPSGAPPKNEQAHIALKELRTLGGKIRSEHE</sequence>